<dbReference type="SUPFAM" id="SSF88946">
    <property type="entry name" value="Sigma2 domain of RNA polymerase sigma factors"/>
    <property type="match status" value="1"/>
</dbReference>
<feature type="domain" description="RNA polymerase sigma factor 70 region 4 type 2" evidence="6">
    <location>
        <begin position="110"/>
        <end position="162"/>
    </location>
</feature>
<dbReference type="Gene3D" id="1.10.10.10">
    <property type="entry name" value="Winged helix-like DNA-binding domain superfamily/Winged helix DNA-binding domain"/>
    <property type="match status" value="1"/>
</dbReference>
<feature type="domain" description="RNA polymerase sigma-70 region 2" evidence="5">
    <location>
        <begin position="15"/>
        <end position="80"/>
    </location>
</feature>
<reference evidence="8" key="1">
    <citation type="journal article" date="2019" name="Int. J. Syst. Evol. Microbiol.">
        <title>The Global Catalogue of Microorganisms (GCM) 10K type strain sequencing project: providing services to taxonomists for standard genome sequencing and annotation.</title>
        <authorList>
            <consortium name="The Broad Institute Genomics Platform"/>
            <consortium name="The Broad Institute Genome Sequencing Center for Infectious Disease"/>
            <person name="Wu L."/>
            <person name="Ma J."/>
        </authorList>
    </citation>
    <scope>NUCLEOTIDE SEQUENCE [LARGE SCALE GENOMIC DNA]</scope>
    <source>
        <strain evidence="8">CCUG 60898</strain>
    </source>
</reference>
<dbReference type="Pfam" id="PF08281">
    <property type="entry name" value="Sigma70_r4_2"/>
    <property type="match status" value="1"/>
</dbReference>
<evidence type="ECO:0000259" key="5">
    <source>
        <dbReference type="Pfam" id="PF04542"/>
    </source>
</evidence>
<dbReference type="PANTHER" id="PTHR43133:SF46">
    <property type="entry name" value="RNA POLYMERASE SIGMA-70 FACTOR ECF SUBFAMILY"/>
    <property type="match status" value="1"/>
</dbReference>
<dbReference type="InterPro" id="IPR014284">
    <property type="entry name" value="RNA_pol_sigma-70_dom"/>
</dbReference>
<dbReference type="InterPro" id="IPR013324">
    <property type="entry name" value="RNA_pol_sigma_r3/r4-like"/>
</dbReference>
<organism evidence="7 8">
    <name type="scientific">Salinimicrobium gaetbulicola</name>
    <dbReference type="NCBI Taxonomy" id="999702"/>
    <lineage>
        <taxon>Bacteria</taxon>
        <taxon>Pseudomonadati</taxon>
        <taxon>Bacteroidota</taxon>
        <taxon>Flavobacteriia</taxon>
        <taxon>Flavobacteriales</taxon>
        <taxon>Flavobacteriaceae</taxon>
        <taxon>Salinimicrobium</taxon>
    </lineage>
</organism>
<sequence length="169" mass="19794">MPEQNLCNDKIFNGFYQKHSRDLYNFMYYKSGDGDQAMDFAQEAFVKIFENCGKIQFSKAKSYLFTTANNLFLNAVKHQKVKLSYAQRQPAEVISGEDPQFVLQEKEYMQQLEDAISELTEAQREVFLLNRIDGKKYREIAEMLDISEKAVEKRMMGALKKLRARLDNF</sequence>
<dbReference type="InterPro" id="IPR013325">
    <property type="entry name" value="RNA_pol_sigma_r2"/>
</dbReference>
<dbReference type="NCBIfam" id="TIGR02937">
    <property type="entry name" value="sigma70-ECF"/>
    <property type="match status" value="1"/>
</dbReference>
<accession>A0ABW3IIA3</accession>
<evidence type="ECO:0000256" key="2">
    <source>
        <dbReference type="ARBA" id="ARBA00023015"/>
    </source>
</evidence>
<protein>
    <submittedName>
        <fullName evidence="7">RNA polymerase sigma factor</fullName>
    </submittedName>
</protein>
<evidence type="ECO:0000313" key="8">
    <source>
        <dbReference type="Proteomes" id="UP001597100"/>
    </source>
</evidence>
<proteinExistence type="inferred from homology"/>
<dbReference type="RefSeq" id="WP_380739785.1">
    <property type="nucleotide sequence ID" value="NZ_JBHTJP010000035.1"/>
</dbReference>
<dbReference type="InterPro" id="IPR039425">
    <property type="entry name" value="RNA_pol_sigma-70-like"/>
</dbReference>
<evidence type="ECO:0000313" key="7">
    <source>
        <dbReference type="EMBL" id="MFD0977473.1"/>
    </source>
</evidence>
<evidence type="ECO:0000256" key="4">
    <source>
        <dbReference type="ARBA" id="ARBA00023163"/>
    </source>
</evidence>
<keyword evidence="2" id="KW-0805">Transcription regulation</keyword>
<dbReference type="SUPFAM" id="SSF88659">
    <property type="entry name" value="Sigma3 and sigma4 domains of RNA polymerase sigma factors"/>
    <property type="match status" value="1"/>
</dbReference>
<dbReference type="InterPro" id="IPR013249">
    <property type="entry name" value="RNA_pol_sigma70_r4_t2"/>
</dbReference>
<comment type="similarity">
    <text evidence="1">Belongs to the sigma-70 factor family. ECF subfamily.</text>
</comment>
<dbReference type="Gene3D" id="1.10.1740.10">
    <property type="match status" value="1"/>
</dbReference>
<comment type="caution">
    <text evidence="7">The sequence shown here is derived from an EMBL/GenBank/DDBJ whole genome shotgun (WGS) entry which is preliminary data.</text>
</comment>
<keyword evidence="8" id="KW-1185">Reference proteome</keyword>
<dbReference type="CDD" id="cd06171">
    <property type="entry name" value="Sigma70_r4"/>
    <property type="match status" value="1"/>
</dbReference>
<evidence type="ECO:0000256" key="1">
    <source>
        <dbReference type="ARBA" id="ARBA00010641"/>
    </source>
</evidence>
<dbReference type="InterPro" id="IPR036388">
    <property type="entry name" value="WH-like_DNA-bd_sf"/>
</dbReference>
<keyword evidence="3" id="KW-0731">Sigma factor</keyword>
<evidence type="ECO:0000259" key="6">
    <source>
        <dbReference type="Pfam" id="PF08281"/>
    </source>
</evidence>
<keyword evidence="4" id="KW-0804">Transcription</keyword>
<dbReference type="EMBL" id="JBHTJP010000035">
    <property type="protein sequence ID" value="MFD0977473.1"/>
    <property type="molecule type" value="Genomic_DNA"/>
</dbReference>
<dbReference type="PANTHER" id="PTHR43133">
    <property type="entry name" value="RNA POLYMERASE ECF-TYPE SIGMA FACTO"/>
    <property type="match status" value="1"/>
</dbReference>
<name>A0ABW3IIA3_9FLAO</name>
<evidence type="ECO:0000256" key="3">
    <source>
        <dbReference type="ARBA" id="ARBA00023082"/>
    </source>
</evidence>
<dbReference type="InterPro" id="IPR007627">
    <property type="entry name" value="RNA_pol_sigma70_r2"/>
</dbReference>
<gene>
    <name evidence="7" type="ORF">ACFQ1G_11775</name>
</gene>
<dbReference type="Proteomes" id="UP001597100">
    <property type="component" value="Unassembled WGS sequence"/>
</dbReference>
<dbReference type="Pfam" id="PF04542">
    <property type="entry name" value="Sigma70_r2"/>
    <property type="match status" value="1"/>
</dbReference>